<dbReference type="SUPFAM" id="SSF53850">
    <property type="entry name" value="Periplasmic binding protein-like II"/>
    <property type="match status" value="1"/>
</dbReference>
<evidence type="ECO:0000313" key="4">
    <source>
        <dbReference type="EMBL" id="MBM9504057.1"/>
    </source>
</evidence>
<dbReference type="Gene3D" id="3.40.190.10">
    <property type="entry name" value="Periplasmic binding protein-like II"/>
    <property type="match status" value="2"/>
</dbReference>
<name>A0ABS2TLW6_9ACTN</name>
<reference evidence="4 5" key="1">
    <citation type="submission" date="2021-01" db="EMBL/GenBank/DDBJ databases">
        <title>Streptomyces acididurans sp. nov., isolated from a peat swamp forest soil.</title>
        <authorList>
            <person name="Chantavorakit T."/>
            <person name="Duangmal K."/>
        </authorList>
    </citation>
    <scope>NUCLEOTIDE SEQUENCE [LARGE SCALE GENOMIC DNA]</scope>
    <source>
        <strain evidence="4 5">KK5PA1</strain>
    </source>
</reference>
<evidence type="ECO:0000313" key="5">
    <source>
        <dbReference type="Proteomes" id="UP000749040"/>
    </source>
</evidence>
<dbReference type="Proteomes" id="UP000749040">
    <property type="component" value="Unassembled WGS sequence"/>
</dbReference>
<evidence type="ECO:0000256" key="1">
    <source>
        <dbReference type="ARBA" id="ARBA00008520"/>
    </source>
</evidence>
<proteinExistence type="inferred from homology"/>
<organism evidence="4 5">
    <name type="scientific">Actinacidiphila acididurans</name>
    <dbReference type="NCBI Taxonomy" id="2784346"/>
    <lineage>
        <taxon>Bacteria</taxon>
        <taxon>Bacillati</taxon>
        <taxon>Actinomycetota</taxon>
        <taxon>Actinomycetes</taxon>
        <taxon>Kitasatosporales</taxon>
        <taxon>Streptomycetaceae</taxon>
        <taxon>Actinacidiphila</taxon>
    </lineage>
</organism>
<gene>
    <name evidence="4" type="ORF">ITX44_05805</name>
</gene>
<dbReference type="CDD" id="cd14750">
    <property type="entry name" value="PBP2_TMBP"/>
    <property type="match status" value="1"/>
</dbReference>
<keyword evidence="2" id="KW-0813">Transport</keyword>
<dbReference type="InterPro" id="IPR006059">
    <property type="entry name" value="SBP"/>
</dbReference>
<comment type="similarity">
    <text evidence="1">Belongs to the bacterial solute-binding protein 1 family.</text>
</comment>
<dbReference type="PANTHER" id="PTHR30061:SF50">
    <property type="entry name" value="MALTOSE_MALTODEXTRIN-BINDING PERIPLASMIC PROTEIN"/>
    <property type="match status" value="1"/>
</dbReference>
<comment type="caution">
    <text evidence="4">The sequence shown here is derived from an EMBL/GenBank/DDBJ whole genome shotgun (WGS) entry which is preliminary data.</text>
</comment>
<dbReference type="EMBL" id="JADKYB010000003">
    <property type="protein sequence ID" value="MBM9504057.1"/>
    <property type="molecule type" value="Genomic_DNA"/>
</dbReference>
<dbReference type="Pfam" id="PF01547">
    <property type="entry name" value="SBP_bac_1"/>
    <property type="match status" value="1"/>
</dbReference>
<dbReference type="PROSITE" id="PS51257">
    <property type="entry name" value="PROKAR_LIPOPROTEIN"/>
    <property type="match status" value="1"/>
</dbReference>
<accession>A0ABS2TLW6</accession>
<keyword evidence="5" id="KW-1185">Reference proteome</keyword>
<dbReference type="RefSeq" id="WP_205355948.1">
    <property type="nucleotide sequence ID" value="NZ_JADKYB010000003.1"/>
</dbReference>
<dbReference type="PANTHER" id="PTHR30061">
    <property type="entry name" value="MALTOSE-BINDING PERIPLASMIC PROTEIN"/>
    <property type="match status" value="1"/>
</dbReference>
<evidence type="ECO:0000256" key="2">
    <source>
        <dbReference type="ARBA" id="ARBA00022448"/>
    </source>
</evidence>
<evidence type="ECO:0000256" key="3">
    <source>
        <dbReference type="ARBA" id="ARBA00022729"/>
    </source>
</evidence>
<keyword evidence="3" id="KW-0732">Signal</keyword>
<protein>
    <submittedName>
        <fullName evidence="4">ABC transporter substrate-binding protein</fullName>
    </submittedName>
</protein>
<sequence length="429" mass="46100">MCVRRLWWLAGIIAVSGLLVSCGRSVNGNGAGPDTGDRGPITYVQGKDNTGVLKTIIAQWNSLHPDEKVTLKEQSDNADEQHDDLVQHFRAKDPGYDVVGVDVIWTPEFAAQRWLEPLTGAFAVDTGPLLPASVEAASYRGTLYAAPGTTDGGMLYYRTDLVPKPPTTWAELTADCRIARAHHIGCYAGQFAPYEGLTVNVSEAIYSAGGTILTPDGSRADVDTPHAAKGLSFLVDGFRTGDIPKEALTFQEEQGRKAFEAGQLLFLRNWSYVYNLAANDPTSRVKGKFAVTREPGPSGPGVSTLGGHSLGLSVYSKHKATALDFMKFYESPQIQRELLVKGAYAPVLKSLYTDPKLLADPALGYLRTLGESLATARTRPATPFYPGVTSAVQENAFAALKGNLSVAQALTYMQAQINSALHGYQGASK</sequence>